<gene>
    <name evidence="1" type="ORF">VDGE_30768</name>
</gene>
<dbReference type="EMBL" id="RSDZ01000310">
    <property type="protein sequence ID" value="RXG41117.1"/>
    <property type="molecule type" value="Genomic_DNA"/>
</dbReference>
<dbReference type="AlphaFoldDB" id="A0A444RJ15"/>
<dbReference type="Proteomes" id="UP000288725">
    <property type="component" value="Unassembled WGS sequence"/>
</dbReference>
<proteinExistence type="predicted"/>
<accession>A0A444RJ15</accession>
<protein>
    <submittedName>
        <fullName evidence="1">Uncharacterized protein</fullName>
    </submittedName>
</protein>
<comment type="caution">
    <text evidence="1">The sequence shown here is derived from an EMBL/GenBank/DDBJ whole genome shotgun (WGS) entry which is preliminary data.</text>
</comment>
<organism evidence="1 2">
    <name type="scientific">Verticillium dahliae</name>
    <name type="common">Verticillium wilt</name>
    <dbReference type="NCBI Taxonomy" id="27337"/>
    <lineage>
        <taxon>Eukaryota</taxon>
        <taxon>Fungi</taxon>
        <taxon>Dikarya</taxon>
        <taxon>Ascomycota</taxon>
        <taxon>Pezizomycotina</taxon>
        <taxon>Sordariomycetes</taxon>
        <taxon>Hypocreomycetidae</taxon>
        <taxon>Glomerellales</taxon>
        <taxon>Plectosphaerellaceae</taxon>
        <taxon>Verticillium</taxon>
    </lineage>
</organism>
<sequence>MGMVRHATQLTLDINADTIRDLAQNQHQLASKLDCEGSDCFSTSINLQSALDLTASTGIWGRDLTAAHPSSEMTETGVVPIHHEERFNCRFELDNIKSLWRRASGSFDLIQGRGLLGNIRDWVTACLDYVLQYIERALLRKWKWDYVPGNRAKEHLKWVRRDLEKEAVGVYTECVKIWGHKPNLSQPIPDDVPTIKPWQPKPNHCSRFPLPTPNFGDSHSAGSHRMGNSIGRFEVFPT</sequence>
<reference evidence="1 2" key="1">
    <citation type="submission" date="2018-12" db="EMBL/GenBank/DDBJ databases">
        <title>Genome of Verticillium dahliae isolate Getta Getta.</title>
        <authorList>
            <person name="Gardiner D.M."/>
        </authorList>
    </citation>
    <scope>NUCLEOTIDE SEQUENCE [LARGE SCALE GENOMIC DNA]</scope>
    <source>
        <strain evidence="1 2">Getta Getta</strain>
    </source>
</reference>
<name>A0A444RJ15_VERDA</name>
<evidence type="ECO:0000313" key="2">
    <source>
        <dbReference type="Proteomes" id="UP000288725"/>
    </source>
</evidence>
<evidence type="ECO:0000313" key="1">
    <source>
        <dbReference type="EMBL" id="RXG41117.1"/>
    </source>
</evidence>